<keyword evidence="2" id="KW-1185">Reference proteome</keyword>
<name>A0ACB8RK26_9AGAM</name>
<evidence type="ECO:0000313" key="1">
    <source>
        <dbReference type="EMBL" id="KAI0044604.1"/>
    </source>
</evidence>
<evidence type="ECO:0000313" key="2">
    <source>
        <dbReference type="Proteomes" id="UP000814033"/>
    </source>
</evidence>
<dbReference type="Proteomes" id="UP000814033">
    <property type="component" value="Unassembled WGS sequence"/>
</dbReference>
<accession>A0ACB8RK26</accession>
<proteinExistence type="predicted"/>
<reference evidence="1" key="2">
    <citation type="journal article" date="2022" name="New Phytol.">
        <title>Evolutionary transition to the ectomycorrhizal habit in the genomes of a hyperdiverse lineage of mushroom-forming fungi.</title>
        <authorList>
            <person name="Looney B."/>
            <person name="Miyauchi S."/>
            <person name="Morin E."/>
            <person name="Drula E."/>
            <person name="Courty P.E."/>
            <person name="Kohler A."/>
            <person name="Kuo A."/>
            <person name="LaButti K."/>
            <person name="Pangilinan J."/>
            <person name="Lipzen A."/>
            <person name="Riley R."/>
            <person name="Andreopoulos W."/>
            <person name="He G."/>
            <person name="Johnson J."/>
            <person name="Nolan M."/>
            <person name="Tritt A."/>
            <person name="Barry K.W."/>
            <person name="Grigoriev I.V."/>
            <person name="Nagy L.G."/>
            <person name="Hibbett D."/>
            <person name="Henrissat B."/>
            <person name="Matheny P.B."/>
            <person name="Labbe J."/>
            <person name="Martin F.M."/>
        </authorList>
    </citation>
    <scope>NUCLEOTIDE SEQUENCE</scope>
    <source>
        <strain evidence="1">FP105234-sp</strain>
    </source>
</reference>
<reference evidence="1" key="1">
    <citation type="submission" date="2021-02" db="EMBL/GenBank/DDBJ databases">
        <authorList>
            <consortium name="DOE Joint Genome Institute"/>
            <person name="Ahrendt S."/>
            <person name="Looney B.P."/>
            <person name="Miyauchi S."/>
            <person name="Morin E."/>
            <person name="Drula E."/>
            <person name="Courty P.E."/>
            <person name="Chicoki N."/>
            <person name="Fauchery L."/>
            <person name="Kohler A."/>
            <person name="Kuo A."/>
            <person name="Labutti K."/>
            <person name="Pangilinan J."/>
            <person name="Lipzen A."/>
            <person name="Riley R."/>
            <person name="Andreopoulos W."/>
            <person name="He G."/>
            <person name="Johnson J."/>
            <person name="Barry K.W."/>
            <person name="Grigoriev I.V."/>
            <person name="Nagy L."/>
            <person name="Hibbett D."/>
            <person name="Henrissat B."/>
            <person name="Matheny P.B."/>
            <person name="Labbe J."/>
            <person name="Martin F."/>
        </authorList>
    </citation>
    <scope>NUCLEOTIDE SEQUENCE</scope>
    <source>
        <strain evidence="1">FP105234-sp</strain>
    </source>
</reference>
<organism evidence="1 2">
    <name type="scientific">Auriscalpium vulgare</name>
    <dbReference type="NCBI Taxonomy" id="40419"/>
    <lineage>
        <taxon>Eukaryota</taxon>
        <taxon>Fungi</taxon>
        <taxon>Dikarya</taxon>
        <taxon>Basidiomycota</taxon>
        <taxon>Agaricomycotina</taxon>
        <taxon>Agaricomycetes</taxon>
        <taxon>Russulales</taxon>
        <taxon>Auriscalpiaceae</taxon>
        <taxon>Auriscalpium</taxon>
    </lineage>
</organism>
<gene>
    <name evidence="1" type="ORF">FA95DRAFT_1562060</name>
</gene>
<protein>
    <submittedName>
        <fullName evidence="1">Uncharacterized protein</fullName>
    </submittedName>
</protein>
<dbReference type="EMBL" id="MU275977">
    <property type="protein sequence ID" value="KAI0044604.1"/>
    <property type="molecule type" value="Genomic_DNA"/>
</dbReference>
<comment type="caution">
    <text evidence="1">The sequence shown here is derived from an EMBL/GenBank/DDBJ whole genome shotgun (WGS) entry which is preliminary data.</text>
</comment>
<sequence length="307" mass="34208">MVAPELPLEMWSTILSNVDNPDDRECESEFQQYRLINKTACAAATPRAFARVTVDETLANAKGLRDLVKRPDLAKHVRVLACRGAERPTYDDLHDSPSEVPNIPSYDAWKPLVEAFSLLPALTSLQTLLIAFDPTTKDTKFQFALLEAMALAYADVAPPIRSLTIDYLAPVSHDLFKMPGFQNILQPLTDLRLGIGCMVTEDSLWGRTLRDSILGAATSLQSLTLYHMPAPDIDIFATLKFPALRHLDTHNTGVDMRNFTGRHDGVKGWIVSLSMVNSYEKGQRVSSMSLRRMGGLRLPYPACLEDY</sequence>